<evidence type="ECO:0000313" key="2">
    <source>
        <dbReference type="EMBL" id="ADM09750.1"/>
    </source>
</evidence>
<dbReference type="Gene3D" id="3.40.50.720">
    <property type="entry name" value="NAD(P)-binding Rossmann-like Domain"/>
    <property type="match status" value="1"/>
</dbReference>
<dbReference type="Gene3D" id="3.90.180.10">
    <property type="entry name" value="Medium-chain alcohol dehydrogenases, catalytic domain"/>
    <property type="match status" value="1"/>
</dbReference>
<dbReference type="SUPFAM" id="SSF51735">
    <property type="entry name" value="NAD(P)-binding Rossmann-fold domains"/>
    <property type="match status" value="1"/>
</dbReference>
<dbReference type="SUPFAM" id="SSF50129">
    <property type="entry name" value="GroES-like"/>
    <property type="match status" value="1"/>
</dbReference>
<dbReference type="eggNOG" id="COG0604">
    <property type="taxonomic scope" value="Bacteria"/>
</dbReference>
<dbReference type="InterPro" id="IPR011032">
    <property type="entry name" value="GroES-like_sf"/>
</dbReference>
<evidence type="ECO:0000313" key="3">
    <source>
        <dbReference type="Proteomes" id="UP000001302"/>
    </source>
</evidence>
<organism evidence="2 3">
    <name type="scientific">Parvularcula bermudensis (strain ATCC BAA-594 / HTCC2503 / KCTC 12087)</name>
    <dbReference type="NCBI Taxonomy" id="314260"/>
    <lineage>
        <taxon>Bacteria</taxon>
        <taxon>Pseudomonadati</taxon>
        <taxon>Pseudomonadota</taxon>
        <taxon>Alphaproteobacteria</taxon>
        <taxon>Parvularculales</taxon>
        <taxon>Parvularculaceae</taxon>
        <taxon>Parvularcula</taxon>
    </lineage>
</organism>
<proteinExistence type="predicted"/>
<dbReference type="InterPro" id="IPR020843">
    <property type="entry name" value="ER"/>
</dbReference>
<accession>E0TBF3</accession>
<dbReference type="PANTHER" id="PTHR43677">
    <property type="entry name" value="SHORT-CHAIN DEHYDROGENASE/REDUCTASE"/>
    <property type="match status" value="1"/>
</dbReference>
<dbReference type="KEGG" id="pbr:PB2503_08474"/>
<dbReference type="CDD" id="cd08241">
    <property type="entry name" value="QOR1"/>
    <property type="match status" value="1"/>
</dbReference>
<dbReference type="InterPro" id="IPR013154">
    <property type="entry name" value="ADH-like_N"/>
</dbReference>
<dbReference type="Proteomes" id="UP000001302">
    <property type="component" value="Chromosome"/>
</dbReference>
<dbReference type="Pfam" id="PF08240">
    <property type="entry name" value="ADH_N"/>
    <property type="match status" value="1"/>
</dbReference>
<dbReference type="SMART" id="SM00829">
    <property type="entry name" value="PKS_ER"/>
    <property type="match status" value="1"/>
</dbReference>
<dbReference type="AlphaFoldDB" id="E0TBF3"/>
<dbReference type="HOGENOM" id="CLU_026673_3_1_5"/>
<name>E0TBF3_PARBH</name>
<dbReference type="InterPro" id="IPR013149">
    <property type="entry name" value="ADH-like_C"/>
</dbReference>
<dbReference type="STRING" id="314260.PB2503_08474"/>
<dbReference type="Pfam" id="PF00107">
    <property type="entry name" value="ADH_zinc_N"/>
    <property type="match status" value="1"/>
</dbReference>
<dbReference type="InterPro" id="IPR051397">
    <property type="entry name" value="Zn-ADH-like_protein"/>
</dbReference>
<dbReference type="GO" id="GO:0016491">
    <property type="term" value="F:oxidoreductase activity"/>
    <property type="evidence" value="ECO:0007669"/>
    <property type="project" value="InterPro"/>
</dbReference>
<dbReference type="EMBL" id="CP002156">
    <property type="protein sequence ID" value="ADM09750.1"/>
    <property type="molecule type" value="Genomic_DNA"/>
</dbReference>
<gene>
    <name evidence="2" type="ordered locus">PB2503_08474</name>
</gene>
<dbReference type="InterPro" id="IPR036291">
    <property type="entry name" value="NAD(P)-bd_dom_sf"/>
</dbReference>
<dbReference type="OrthoDB" id="4190732at2"/>
<dbReference type="RefSeq" id="WP_013300724.1">
    <property type="nucleotide sequence ID" value="NC_014414.1"/>
</dbReference>
<dbReference type="PANTHER" id="PTHR43677:SF4">
    <property type="entry name" value="QUINONE OXIDOREDUCTASE-LIKE PROTEIN 2"/>
    <property type="match status" value="1"/>
</dbReference>
<sequence length="332" mass="34216">MKALMSTAPGGPETLSLIEQATPSPRKGEVIVAVKAAGVNYPDTLIIKDLYQFKPPRPFAPGNEVAGVVEALGEGVTHLSVGDRVAATLAPCGGFATHAAAPAAATFPIGDMPFEEAAALVMTYGTSLHALKDRAALAEGETLLILGASGGVGSAAIELGKAIGARVVGAVSSTEKADFVKELGADEAIVYPKGDLSRDDQKALSASFKEACGKNGADVIYDAVGGPYAEPALRAIAWEGRYLVVGFPAGIPTLPLNLPLLKGCQIVGVFWGAAVQRDPKGHEANLTLLKKLVADGAIQPRVTETFPLERGAEALKKLESRSATGKLVITMP</sequence>
<feature type="domain" description="Enoyl reductase (ER)" evidence="1">
    <location>
        <begin position="10"/>
        <end position="329"/>
    </location>
</feature>
<reference evidence="3" key="1">
    <citation type="submission" date="2010-08" db="EMBL/GenBank/DDBJ databases">
        <title>Genome sequence of Parvularcula bermudensis HTCC2503.</title>
        <authorList>
            <person name="Kang D.-M."/>
            <person name="Oh H.-M."/>
            <person name="Cho J.-C."/>
        </authorList>
    </citation>
    <scope>NUCLEOTIDE SEQUENCE [LARGE SCALE GENOMIC DNA]</scope>
    <source>
        <strain evidence="3">ATCC BAA-594 / HTCC2503 / KCTC 12087</strain>
    </source>
</reference>
<keyword evidence="3" id="KW-1185">Reference proteome</keyword>
<protein>
    <submittedName>
        <fullName evidence="2">Oxidoreductase, zinc-binding dehydrogenase family protein</fullName>
    </submittedName>
</protein>
<reference evidence="2 3" key="2">
    <citation type="journal article" date="2011" name="J. Bacteriol.">
        <title>Complete genome sequence of strain HTCC2503T of Parvularcula bermudensis, the type species of the order "Parvularculales" in the class Alphaproteobacteria.</title>
        <authorList>
            <person name="Oh H.M."/>
            <person name="Kang I."/>
            <person name="Vergin K.L."/>
            <person name="Kang D."/>
            <person name="Rhee K.H."/>
            <person name="Giovannoni S.J."/>
            <person name="Cho J.C."/>
        </authorList>
    </citation>
    <scope>NUCLEOTIDE SEQUENCE [LARGE SCALE GENOMIC DNA]</scope>
    <source>
        <strain evidence="3">ATCC BAA-594 / HTCC2503 / KCTC 12087</strain>
    </source>
</reference>
<evidence type="ECO:0000259" key="1">
    <source>
        <dbReference type="SMART" id="SM00829"/>
    </source>
</evidence>